<organism evidence="9">
    <name type="scientific">Pundamilia nyererei</name>
    <dbReference type="NCBI Taxonomy" id="303518"/>
    <lineage>
        <taxon>Eukaryota</taxon>
        <taxon>Metazoa</taxon>
        <taxon>Chordata</taxon>
        <taxon>Craniata</taxon>
        <taxon>Vertebrata</taxon>
        <taxon>Euteleostomi</taxon>
        <taxon>Actinopterygii</taxon>
        <taxon>Neopterygii</taxon>
        <taxon>Teleostei</taxon>
        <taxon>Neoteleostei</taxon>
        <taxon>Acanthomorphata</taxon>
        <taxon>Ovalentaria</taxon>
        <taxon>Cichlomorphae</taxon>
        <taxon>Cichliformes</taxon>
        <taxon>Cichlidae</taxon>
        <taxon>African cichlids</taxon>
        <taxon>Pseudocrenilabrinae</taxon>
        <taxon>Haplochromini</taxon>
        <taxon>Pundamilia</taxon>
    </lineage>
</organism>
<keyword evidence="4" id="KW-0804">Transcription</keyword>
<feature type="domain" description="T-box" evidence="8">
    <location>
        <begin position="96"/>
        <end position="230"/>
    </location>
</feature>
<dbReference type="PANTHER" id="PTHR11267:SF104">
    <property type="entry name" value="T-BOX TRANSCRIPTION FACTOR TBX1"/>
    <property type="match status" value="1"/>
</dbReference>
<dbReference type="GeneTree" id="ENSGT00940000156269"/>
<comment type="subcellular location">
    <subcellularLocation>
        <location evidence="6">Nucleus</location>
    </subcellularLocation>
</comment>
<evidence type="ECO:0000313" key="9">
    <source>
        <dbReference type="Ensembl" id="ENSPNYP00000001687.1"/>
    </source>
</evidence>
<reference evidence="9" key="1">
    <citation type="submission" date="2023-09" db="UniProtKB">
        <authorList>
            <consortium name="Ensembl"/>
        </authorList>
    </citation>
    <scope>IDENTIFICATION</scope>
</reference>
<dbReference type="AlphaFoldDB" id="A0A3B4ETK3"/>
<evidence type="ECO:0000256" key="7">
    <source>
        <dbReference type="SAM" id="MobiDB-lite"/>
    </source>
</evidence>
<protein>
    <recommendedName>
        <fullName evidence="8">T-box domain-containing protein</fullName>
    </recommendedName>
</protein>
<dbReference type="GO" id="GO:0000978">
    <property type="term" value="F:RNA polymerase II cis-regulatory region sequence-specific DNA binding"/>
    <property type="evidence" value="ECO:0007669"/>
    <property type="project" value="InterPro"/>
</dbReference>
<evidence type="ECO:0000259" key="8">
    <source>
        <dbReference type="PROSITE" id="PS50252"/>
    </source>
</evidence>
<accession>A0A3B4ETK3</accession>
<dbReference type="InterPro" id="IPR001699">
    <property type="entry name" value="TF_T-box"/>
</dbReference>
<dbReference type="STRING" id="303518.ENSPNYP00000001687"/>
<keyword evidence="5 6" id="KW-0539">Nucleus</keyword>
<dbReference type="GO" id="GO:0000785">
    <property type="term" value="C:chromatin"/>
    <property type="evidence" value="ECO:0007669"/>
    <property type="project" value="TreeGrafter"/>
</dbReference>
<dbReference type="PANTHER" id="PTHR11267">
    <property type="entry name" value="T-BOX PROTEIN-RELATED"/>
    <property type="match status" value="1"/>
</dbReference>
<dbReference type="InterPro" id="IPR036960">
    <property type="entry name" value="T-box_sf"/>
</dbReference>
<evidence type="ECO:0000256" key="5">
    <source>
        <dbReference type="ARBA" id="ARBA00023242"/>
    </source>
</evidence>
<evidence type="ECO:0000256" key="3">
    <source>
        <dbReference type="ARBA" id="ARBA00023125"/>
    </source>
</evidence>
<dbReference type="Ensembl" id="ENSPNYT00000001724.1">
    <property type="protein sequence ID" value="ENSPNYP00000001687.1"/>
    <property type="gene ID" value="ENSPNYG00000001354.1"/>
</dbReference>
<keyword evidence="3 6" id="KW-0238">DNA-binding</keyword>
<name>A0A3B4ETK3_9CICH</name>
<dbReference type="GO" id="GO:0001708">
    <property type="term" value="P:cell fate specification"/>
    <property type="evidence" value="ECO:0007669"/>
    <property type="project" value="TreeGrafter"/>
</dbReference>
<feature type="compositionally biased region" description="Low complexity" evidence="7">
    <location>
        <begin position="7"/>
        <end position="23"/>
    </location>
</feature>
<dbReference type="PROSITE" id="PS50252">
    <property type="entry name" value="TBOX_3"/>
    <property type="match status" value="1"/>
</dbReference>
<comment type="caution">
    <text evidence="6">Lacks conserved residue(s) required for the propagation of feature annotation.</text>
</comment>
<dbReference type="InterPro" id="IPR046360">
    <property type="entry name" value="T-box_DNA-bd"/>
</dbReference>
<feature type="region of interest" description="Disordered" evidence="7">
    <location>
        <begin position="1"/>
        <end position="37"/>
    </location>
</feature>
<evidence type="ECO:0000256" key="2">
    <source>
        <dbReference type="ARBA" id="ARBA00023015"/>
    </source>
</evidence>
<dbReference type="GO" id="GO:0045893">
    <property type="term" value="P:positive regulation of DNA-templated transcription"/>
    <property type="evidence" value="ECO:0007669"/>
    <property type="project" value="InterPro"/>
</dbReference>
<sequence>MASNDTSAAVSSPAEASPAKSAVTSASTLEGTVEKSPEALHITSASDSLTCTETSIVNMPESTPWSSALPATTFGNTDMEKDFPAVLTFKGVSVVLENNNVWKQFYKCGTEMILTKQGRRMFPYCRYRLTGLDPNQQYSLVLSIVPSGQYRYRWSASRWEVTGRAEHQNQGLIRAFSHHYSPCRGSDWMNSLVSFYKLKLTNNSQDQDGHIILHSMHRYIPRLHIIPVPDGGAGNIPQKFWSILA</sequence>
<dbReference type="GO" id="GO:0000981">
    <property type="term" value="F:DNA-binding transcription factor activity, RNA polymerase II-specific"/>
    <property type="evidence" value="ECO:0007669"/>
    <property type="project" value="TreeGrafter"/>
</dbReference>
<dbReference type="PRINTS" id="PR00937">
    <property type="entry name" value="TBOX"/>
</dbReference>
<proteinExistence type="predicted"/>
<dbReference type="GO" id="GO:0005634">
    <property type="term" value="C:nucleus"/>
    <property type="evidence" value="ECO:0007669"/>
    <property type="project" value="UniProtKB-SubCell"/>
</dbReference>
<evidence type="ECO:0000256" key="1">
    <source>
        <dbReference type="ARBA" id="ARBA00022473"/>
    </source>
</evidence>
<dbReference type="Gene3D" id="2.60.40.820">
    <property type="entry name" value="Transcription factor, T-box"/>
    <property type="match status" value="1"/>
</dbReference>
<dbReference type="SMART" id="SM00425">
    <property type="entry name" value="TBOX"/>
    <property type="match status" value="1"/>
</dbReference>
<evidence type="ECO:0000256" key="4">
    <source>
        <dbReference type="ARBA" id="ARBA00023163"/>
    </source>
</evidence>
<evidence type="ECO:0000256" key="6">
    <source>
        <dbReference type="PROSITE-ProRule" id="PRU00201"/>
    </source>
</evidence>
<keyword evidence="1" id="KW-0217">Developmental protein</keyword>
<keyword evidence="2" id="KW-0805">Transcription regulation</keyword>
<dbReference type="Pfam" id="PF00907">
    <property type="entry name" value="T-box"/>
    <property type="match status" value="1"/>
</dbReference>
<dbReference type="InterPro" id="IPR008967">
    <property type="entry name" value="p53-like_TF_DNA-bd_sf"/>
</dbReference>
<dbReference type="SUPFAM" id="SSF49417">
    <property type="entry name" value="p53-like transcription factors"/>
    <property type="match status" value="1"/>
</dbReference>